<dbReference type="SUPFAM" id="SSF103473">
    <property type="entry name" value="MFS general substrate transporter"/>
    <property type="match status" value="1"/>
</dbReference>
<dbReference type="PANTHER" id="PTHR42718:SF9">
    <property type="entry name" value="MAJOR FACILITATOR SUPERFAMILY MULTIDRUG TRANSPORTER MFSC"/>
    <property type="match status" value="1"/>
</dbReference>
<protein>
    <submittedName>
        <fullName evidence="8">Spectinomycin tetracycline efflux pump</fullName>
    </submittedName>
</protein>
<feature type="transmembrane region" description="Helical" evidence="6">
    <location>
        <begin position="361"/>
        <end position="380"/>
    </location>
</feature>
<evidence type="ECO:0000256" key="2">
    <source>
        <dbReference type="ARBA" id="ARBA00022448"/>
    </source>
</evidence>
<evidence type="ECO:0000256" key="4">
    <source>
        <dbReference type="ARBA" id="ARBA00022989"/>
    </source>
</evidence>
<dbReference type="EMBL" id="CYYP01000006">
    <property type="protein sequence ID" value="CUN96730.1"/>
    <property type="molecule type" value="Genomic_DNA"/>
</dbReference>
<evidence type="ECO:0000256" key="5">
    <source>
        <dbReference type="ARBA" id="ARBA00023136"/>
    </source>
</evidence>
<dbReference type="InterPro" id="IPR011701">
    <property type="entry name" value="MFS"/>
</dbReference>
<feature type="transmembrane region" description="Helical" evidence="6">
    <location>
        <begin position="63"/>
        <end position="81"/>
    </location>
</feature>
<sequence length="434" mass="45963">MEKTAEQLRREHIALEGDTHGKNKWAILFTVLIMTFMSCLDSTVVTVALPVMQKELGVGLDRIQLVSSVYLLATCVAMLPFGRLGDVRGKVNVFQLGVIVFSVGSLLCGLSASLEVLILARIVQGIGCAAAMANNMGIITESFPARERGRAMGILATFVALGMMCGPVLGGMLVASFPWESIFLINLPIGVISFIVGLYTLPHVRPEAGERPMPLAEAARRCFANSAFTINLACMLIVFVGIGASEFILPFYFQDAHGFGSDISGLLFLALPMVNAFIGPLSGTVSDRVGCEGPTAVGLGVYVCGLFAVSTLDEHSSIPVIVCCVAFMSCGTSIFQSPNNSLYMGSAPREALGFAGSLGSLARYAGMALGITVASNILYGQMSVAMGEAVTSFVAGRPDVFLFGFRSVFYVLMAVAAVGFALAMVRLVKMRARH</sequence>
<feature type="transmembrane region" description="Helical" evidence="6">
    <location>
        <begin position="181"/>
        <end position="201"/>
    </location>
</feature>
<dbReference type="PROSITE" id="PS50850">
    <property type="entry name" value="MFS"/>
    <property type="match status" value="1"/>
</dbReference>
<evidence type="ECO:0000313" key="9">
    <source>
        <dbReference type="Proteomes" id="UP000095468"/>
    </source>
</evidence>
<feature type="transmembrane region" description="Helical" evidence="6">
    <location>
        <begin position="118"/>
        <end position="139"/>
    </location>
</feature>
<dbReference type="Proteomes" id="UP000095468">
    <property type="component" value="Unassembled WGS sequence"/>
</dbReference>
<keyword evidence="5 6" id="KW-0472">Membrane</keyword>
<name>A0A174BAH5_9ACTN</name>
<feature type="transmembrane region" description="Helical" evidence="6">
    <location>
        <begin position="93"/>
        <end position="112"/>
    </location>
</feature>
<evidence type="ECO:0000256" key="6">
    <source>
        <dbReference type="SAM" id="Phobius"/>
    </source>
</evidence>
<keyword evidence="3 6" id="KW-0812">Transmembrane</keyword>
<dbReference type="CDD" id="cd17321">
    <property type="entry name" value="MFS_MMR_MDR_like"/>
    <property type="match status" value="1"/>
</dbReference>
<reference evidence="8 9" key="1">
    <citation type="submission" date="2015-09" db="EMBL/GenBank/DDBJ databases">
        <authorList>
            <consortium name="Pathogen Informatics"/>
        </authorList>
    </citation>
    <scope>NUCLEOTIDE SEQUENCE [LARGE SCALE GENOMIC DNA]</scope>
    <source>
        <strain evidence="8 9">2789STDY5608823</strain>
    </source>
</reference>
<feature type="transmembrane region" description="Helical" evidence="6">
    <location>
        <begin position="263"/>
        <end position="281"/>
    </location>
</feature>
<feature type="transmembrane region" description="Helical" evidence="6">
    <location>
        <begin position="222"/>
        <end position="243"/>
    </location>
</feature>
<evidence type="ECO:0000256" key="3">
    <source>
        <dbReference type="ARBA" id="ARBA00022692"/>
    </source>
</evidence>
<feature type="transmembrane region" description="Helical" evidence="6">
    <location>
        <begin position="25"/>
        <end position="51"/>
    </location>
</feature>
<feature type="transmembrane region" description="Helical" evidence="6">
    <location>
        <begin position="318"/>
        <end position="335"/>
    </location>
</feature>
<organism evidence="8 9">
    <name type="scientific">Collinsella aerofaciens</name>
    <dbReference type="NCBI Taxonomy" id="74426"/>
    <lineage>
        <taxon>Bacteria</taxon>
        <taxon>Bacillati</taxon>
        <taxon>Actinomycetota</taxon>
        <taxon>Coriobacteriia</taxon>
        <taxon>Coriobacteriales</taxon>
        <taxon>Coriobacteriaceae</taxon>
        <taxon>Collinsella</taxon>
    </lineage>
</organism>
<dbReference type="RefSeq" id="WP_055286125.1">
    <property type="nucleotide sequence ID" value="NZ_CYYP01000006.1"/>
</dbReference>
<evidence type="ECO:0000256" key="1">
    <source>
        <dbReference type="ARBA" id="ARBA00004651"/>
    </source>
</evidence>
<dbReference type="PANTHER" id="PTHR42718">
    <property type="entry name" value="MAJOR FACILITATOR SUPERFAMILY MULTIDRUG TRANSPORTER MFSC"/>
    <property type="match status" value="1"/>
</dbReference>
<feature type="transmembrane region" description="Helical" evidence="6">
    <location>
        <begin position="293"/>
        <end position="312"/>
    </location>
</feature>
<gene>
    <name evidence="8" type="primary">stp_2</name>
    <name evidence="8" type="ORF">ERS852381_00891</name>
</gene>
<accession>A0A174BAH5</accession>
<dbReference type="InterPro" id="IPR020846">
    <property type="entry name" value="MFS_dom"/>
</dbReference>
<dbReference type="GO" id="GO:0005886">
    <property type="term" value="C:plasma membrane"/>
    <property type="evidence" value="ECO:0007669"/>
    <property type="project" value="UniProtKB-SubCell"/>
</dbReference>
<dbReference type="AlphaFoldDB" id="A0A174BAH5"/>
<dbReference type="Pfam" id="PF07690">
    <property type="entry name" value="MFS_1"/>
    <property type="match status" value="1"/>
</dbReference>
<keyword evidence="2" id="KW-0813">Transport</keyword>
<feature type="domain" description="Major facilitator superfamily (MFS) profile" evidence="7">
    <location>
        <begin position="27"/>
        <end position="431"/>
    </location>
</feature>
<dbReference type="InterPro" id="IPR036259">
    <property type="entry name" value="MFS_trans_sf"/>
</dbReference>
<evidence type="ECO:0000259" key="7">
    <source>
        <dbReference type="PROSITE" id="PS50850"/>
    </source>
</evidence>
<feature type="transmembrane region" description="Helical" evidence="6">
    <location>
        <begin position="400"/>
        <end position="425"/>
    </location>
</feature>
<evidence type="ECO:0000313" key="8">
    <source>
        <dbReference type="EMBL" id="CUN96730.1"/>
    </source>
</evidence>
<feature type="transmembrane region" description="Helical" evidence="6">
    <location>
        <begin position="151"/>
        <end position="175"/>
    </location>
</feature>
<proteinExistence type="predicted"/>
<dbReference type="Gene3D" id="1.20.1720.10">
    <property type="entry name" value="Multidrug resistance protein D"/>
    <property type="match status" value="1"/>
</dbReference>
<keyword evidence="4 6" id="KW-1133">Transmembrane helix</keyword>
<dbReference type="GO" id="GO:0022857">
    <property type="term" value="F:transmembrane transporter activity"/>
    <property type="evidence" value="ECO:0007669"/>
    <property type="project" value="InterPro"/>
</dbReference>
<dbReference type="PRINTS" id="PR01036">
    <property type="entry name" value="TCRTETB"/>
</dbReference>
<comment type="subcellular location">
    <subcellularLocation>
        <location evidence="1">Cell membrane</location>
        <topology evidence="1">Multi-pass membrane protein</topology>
    </subcellularLocation>
</comment>